<keyword evidence="3" id="KW-1185">Reference proteome</keyword>
<reference evidence="2 3" key="1">
    <citation type="submission" date="2020-04" db="EMBL/GenBank/DDBJ databases">
        <authorList>
            <person name="Alioto T."/>
            <person name="Alioto T."/>
            <person name="Gomez Garrido J."/>
        </authorList>
    </citation>
    <scope>NUCLEOTIDE SEQUENCE [LARGE SCALE GENOMIC DNA]</scope>
</reference>
<dbReference type="AlphaFoldDB" id="A0A8S1C8A2"/>
<protein>
    <recommendedName>
        <fullName evidence="4">Neuropeptide-like 1</fullName>
    </recommendedName>
</protein>
<organism evidence="2 3">
    <name type="scientific">Cloeon dipterum</name>
    <dbReference type="NCBI Taxonomy" id="197152"/>
    <lineage>
        <taxon>Eukaryota</taxon>
        <taxon>Metazoa</taxon>
        <taxon>Ecdysozoa</taxon>
        <taxon>Arthropoda</taxon>
        <taxon>Hexapoda</taxon>
        <taxon>Insecta</taxon>
        <taxon>Pterygota</taxon>
        <taxon>Palaeoptera</taxon>
        <taxon>Ephemeroptera</taxon>
        <taxon>Pisciforma</taxon>
        <taxon>Baetidae</taxon>
        <taxon>Cloeon</taxon>
    </lineage>
</organism>
<feature type="signal peptide" evidence="1">
    <location>
        <begin position="1"/>
        <end position="24"/>
    </location>
</feature>
<feature type="chain" id="PRO_5035882842" description="Neuropeptide-like 1" evidence="1">
    <location>
        <begin position="25"/>
        <end position="384"/>
    </location>
</feature>
<dbReference type="Proteomes" id="UP000494165">
    <property type="component" value="Unassembled WGS sequence"/>
</dbReference>
<accession>A0A8S1C8A2</accession>
<evidence type="ECO:0000256" key="1">
    <source>
        <dbReference type="SAM" id="SignalP"/>
    </source>
</evidence>
<proteinExistence type="predicted"/>
<gene>
    <name evidence="2" type="ORF">CLODIP_2_CD01783</name>
</gene>
<evidence type="ECO:0000313" key="2">
    <source>
        <dbReference type="EMBL" id="CAB3361869.1"/>
    </source>
</evidence>
<sequence length="384" mass="43454">MADASATLALLALALLVAASSAQGQYDDEFPEEKRRIASLARNGDLPSFGDVDMKRFVHPMSWRRQEEEKRVVHPMSHQRIREKLLEEEKRFSHPVTSSWTDARDAEEDAERKLIAELLDEEIEKRMGVATLARSGSLPGKRNIAAMARDGYLTQHTRNSQDGSDDADVEDEPVEIDEIAKRNVAALARNFQMPFGGKRNVAARARQMSRYAAVKRNIATLLRSRVGGKRQPYAFARLSGIRDDVEDEQTEQEKRNIQAILRTMRPPGNTLRNRFARSFPPMLAALMARGQKDDSKRHLGSVLATTGRRKRSALHDPMELTTGGAEYPVLSYEYEYEEVPQIHEDKRFLDVEQSGEVSSSENPMQKRNIASLARLGWLPAPLRY</sequence>
<evidence type="ECO:0000313" key="3">
    <source>
        <dbReference type="Proteomes" id="UP000494165"/>
    </source>
</evidence>
<keyword evidence="1" id="KW-0732">Signal</keyword>
<dbReference type="EMBL" id="CADEPI010000007">
    <property type="protein sequence ID" value="CAB3361869.1"/>
    <property type="molecule type" value="Genomic_DNA"/>
</dbReference>
<name>A0A8S1C8A2_9INSE</name>
<comment type="caution">
    <text evidence="2">The sequence shown here is derived from an EMBL/GenBank/DDBJ whole genome shotgun (WGS) entry which is preliminary data.</text>
</comment>
<evidence type="ECO:0008006" key="4">
    <source>
        <dbReference type="Google" id="ProtNLM"/>
    </source>
</evidence>
<dbReference type="OrthoDB" id="6426745at2759"/>